<proteinExistence type="predicted"/>
<dbReference type="PANTHER" id="PTHR44688">
    <property type="entry name" value="DNA-BINDING TRANSCRIPTIONAL ACTIVATOR DEVR_DOSR"/>
    <property type="match status" value="1"/>
</dbReference>
<protein>
    <submittedName>
        <fullName evidence="5">Helix-turn-helix transcriptional regulator</fullName>
    </submittedName>
</protein>
<evidence type="ECO:0000256" key="3">
    <source>
        <dbReference type="ARBA" id="ARBA00023163"/>
    </source>
</evidence>
<dbReference type="PANTHER" id="PTHR44688:SF16">
    <property type="entry name" value="DNA-BINDING TRANSCRIPTIONAL ACTIVATOR DEVR_DOSR"/>
    <property type="match status" value="1"/>
</dbReference>
<dbReference type="InterPro" id="IPR000792">
    <property type="entry name" value="Tscrpt_reg_LuxR_C"/>
</dbReference>
<dbReference type="SUPFAM" id="SSF46894">
    <property type="entry name" value="C-terminal effector domain of the bipartite response regulators"/>
    <property type="match status" value="1"/>
</dbReference>
<dbReference type="AlphaFoldDB" id="A0A928X1X5"/>
<gene>
    <name evidence="5" type="ORF">IQ260_05300</name>
</gene>
<dbReference type="Proteomes" id="UP000615026">
    <property type="component" value="Unassembled WGS sequence"/>
</dbReference>
<dbReference type="PRINTS" id="PR00038">
    <property type="entry name" value="HTHLUXR"/>
</dbReference>
<dbReference type="PROSITE" id="PS00622">
    <property type="entry name" value="HTH_LUXR_1"/>
    <property type="match status" value="1"/>
</dbReference>
<keyword evidence="3" id="KW-0804">Transcription</keyword>
<sequence>MEDFANRKTILPESSLKSRNDPDFLWSILENSIQGILILRDIDHLVYANQHARRILRKMDQAFSQSNVLPEEINYIFKSLQEIRHLFPKQDWLIETKILTDQSVSFEIQARWAHVKAANSKCLLLMLKDADQQRQDIALEEATRYNLTCRETDVWLLYKVGYAYKEIAAELDITANTVKKHMKNIWAKQQSQ</sequence>
<dbReference type="GO" id="GO:0006355">
    <property type="term" value="P:regulation of DNA-templated transcription"/>
    <property type="evidence" value="ECO:0007669"/>
    <property type="project" value="InterPro"/>
</dbReference>
<evidence type="ECO:0000259" key="4">
    <source>
        <dbReference type="PROSITE" id="PS00622"/>
    </source>
</evidence>
<dbReference type="EMBL" id="JADEXP010000027">
    <property type="protein sequence ID" value="MBE9066064.1"/>
    <property type="molecule type" value="Genomic_DNA"/>
</dbReference>
<comment type="caution">
    <text evidence="5">The sequence shown here is derived from an EMBL/GenBank/DDBJ whole genome shotgun (WGS) entry which is preliminary data.</text>
</comment>
<keyword evidence="2" id="KW-0238">DNA-binding</keyword>
<feature type="domain" description="HTH luxR-type" evidence="4">
    <location>
        <begin position="161"/>
        <end position="188"/>
    </location>
</feature>
<evidence type="ECO:0000256" key="1">
    <source>
        <dbReference type="ARBA" id="ARBA00023015"/>
    </source>
</evidence>
<dbReference type="Pfam" id="PF00196">
    <property type="entry name" value="GerE"/>
    <property type="match status" value="1"/>
</dbReference>
<evidence type="ECO:0000313" key="5">
    <source>
        <dbReference type="EMBL" id="MBE9066064.1"/>
    </source>
</evidence>
<evidence type="ECO:0000256" key="2">
    <source>
        <dbReference type="ARBA" id="ARBA00023125"/>
    </source>
</evidence>
<evidence type="ECO:0000313" key="6">
    <source>
        <dbReference type="Proteomes" id="UP000615026"/>
    </source>
</evidence>
<dbReference type="InterPro" id="IPR036388">
    <property type="entry name" value="WH-like_DNA-bd_sf"/>
</dbReference>
<name>A0A928X1X5_LEPEC</name>
<keyword evidence="1" id="KW-0805">Transcription regulation</keyword>
<dbReference type="GO" id="GO:0003677">
    <property type="term" value="F:DNA binding"/>
    <property type="evidence" value="ECO:0007669"/>
    <property type="project" value="UniProtKB-KW"/>
</dbReference>
<organism evidence="5 6">
    <name type="scientific">Leptolyngbya cf. ectocarpi LEGE 11479</name>
    <dbReference type="NCBI Taxonomy" id="1828722"/>
    <lineage>
        <taxon>Bacteria</taxon>
        <taxon>Bacillati</taxon>
        <taxon>Cyanobacteriota</taxon>
        <taxon>Cyanophyceae</taxon>
        <taxon>Leptolyngbyales</taxon>
        <taxon>Leptolyngbyaceae</taxon>
        <taxon>Leptolyngbya group</taxon>
        <taxon>Leptolyngbya</taxon>
    </lineage>
</organism>
<accession>A0A928X1X5</accession>
<keyword evidence="6" id="KW-1185">Reference proteome</keyword>
<dbReference type="Gene3D" id="1.10.10.10">
    <property type="entry name" value="Winged helix-like DNA-binding domain superfamily/Winged helix DNA-binding domain"/>
    <property type="match status" value="1"/>
</dbReference>
<reference evidence="5" key="1">
    <citation type="submission" date="2020-10" db="EMBL/GenBank/DDBJ databases">
        <authorList>
            <person name="Castelo-Branco R."/>
            <person name="Eusebio N."/>
            <person name="Adriana R."/>
            <person name="Vieira A."/>
            <person name="Brugerolle De Fraissinette N."/>
            <person name="Rezende De Castro R."/>
            <person name="Schneider M.P."/>
            <person name="Vasconcelos V."/>
            <person name="Leao P.N."/>
        </authorList>
    </citation>
    <scope>NUCLEOTIDE SEQUENCE</scope>
    <source>
        <strain evidence="5">LEGE 11479</strain>
    </source>
</reference>
<dbReference type="InterPro" id="IPR016032">
    <property type="entry name" value="Sig_transdc_resp-reg_C-effctor"/>
</dbReference>
<dbReference type="RefSeq" id="WP_193991534.1">
    <property type="nucleotide sequence ID" value="NZ_JADEXP010000027.1"/>
</dbReference>